<keyword evidence="4" id="KW-1185">Reference proteome</keyword>
<evidence type="ECO:0000256" key="1">
    <source>
        <dbReference type="SAM" id="MobiDB-lite"/>
    </source>
</evidence>
<dbReference type="EMBL" id="KZ857508">
    <property type="protein sequence ID" value="RDX41573.1"/>
    <property type="molecule type" value="Genomic_DNA"/>
</dbReference>
<evidence type="ECO:0000313" key="4">
    <source>
        <dbReference type="Proteomes" id="UP000256964"/>
    </source>
</evidence>
<keyword evidence="2" id="KW-1133">Transmembrane helix</keyword>
<dbReference type="Proteomes" id="UP000256964">
    <property type="component" value="Unassembled WGS sequence"/>
</dbReference>
<feature type="region of interest" description="Disordered" evidence="1">
    <location>
        <begin position="71"/>
        <end position="99"/>
    </location>
</feature>
<keyword evidence="2" id="KW-0472">Membrane</keyword>
<gene>
    <name evidence="3" type="ORF">OH76DRAFT_213364</name>
</gene>
<proteinExistence type="predicted"/>
<protein>
    <submittedName>
        <fullName evidence="3">Uncharacterized protein</fullName>
    </submittedName>
</protein>
<evidence type="ECO:0000256" key="2">
    <source>
        <dbReference type="SAM" id="Phobius"/>
    </source>
</evidence>
<name>A0A371CMR0_9APHY</name>
<keyword evidence="2" id="KW-0812">Transmembrane</keyword>
<reference evidence="3 4" key="1">
    <citation type="journal article" date="2018" name="Biotechnol. Biofuels">
        <title>Integrative visual omics of the white-rot fungus Polyporus brumalis exposes the biotechnological potential of its oxidative enzymes for delignifying raw plant biomass.</title>
        <authorList>
            <person name="Miyauchi S."/>
            <person name="Rancon A."/>
            <person name="Drula E."/>
            <person name="Hage H."/>
            <person name="Chaduli D."/>
            <person name="Favel A."/>
            <person name="Grisel S."/>
            <person name="Henrissat B."/>
            <person name="Herpoel-Gimbert I."/>
            <person name="Ruiz-Duenas F.J."/>
            <person name="Chevret D."/>
            <person name="Hainaut M."/>
            <person name="Lin J."/>
            <person name="Wang M."/>
            <person name="Pangilinan J."/>
            <person name="Lipzen A."/>
            <person name="Lesage-Meessen L."/>
            <person name="Navarro D."/>
            <person name="Riley R."/>
            <person name="Grigoriev I.V."/>
            <person name="Zhou S."/>
            <person name="Raouche S."/>
            <person name="Rosso M.N."/>
        </authorList>
    </citation>
    <scope>NUCLEOTIDE SEQUENCE [LARGE SCALE GENOMIC DNA]</scope>
    <source>
        <strain evidence="3 4">BRFM 1820</strain>
    </source>
</reference>
<accession>A0A371CMR0</accession>
<sequence>MGSVCSIILLVPVALLGCVVYVVLAVVGTACDIVSIVLGAIIDVLCMPFICCCLCFEDDYEDKNLRSRKTRDNLSSDTMGITGKGRDEPASPVPPYSSSILTRTCSRNRLSGISESTDQTLHEKSYCDGPFKDCEGLSGPSGSLLVVRGGSAK</sequence>
<feature type="transmembrane region" description="Helical" evidence="2">
    <location>
        <begin position="33"/>
        <end position="56"/>
    </location>
</feature>
<evidence type="ECO:0000313" key="3">
    <source>
        <dbReference type="EMBL" id="RDX41573.1"/>
    </source>
</evidence>
<organism evidence="3 4">
    <name type="scientific">Lentinus brumalis</name>
    <dbReference type="NCBI Taxonomy" id="2498619"/>
    <lineage>
        <taxon>Eukaryota</taxon>
        <taxon>Fungi</taxon>
        <taxon>Dikarya</taxon>
        <taxon>Basidiomycota</taxon>
        <taxon>Agaricomycotina</taxon>
        <taxon>Agaricomycetes</taxon>
        <taxon>Polyporales</taxon>
        <taxon>Polyporaceae</taxon>
        <taxon>Lentinus</taxon>
    </lineage>
</organism>
<dbReference type="AlphaFoldDB" id="A0A371CMR0"/>
<feature type="transmembrane region" description="Helical" evidence="2">
    <location>
        <begin position="7"/>
        <end position="27"/>
    </location>
</feature>